<organism evidence="2 3">
    <name type="scientific">Adonisia turfae CCMR0082</name>
    <dbReference type="NCBI Taxonomy" id="2304604"/>
    <lineage>
        <taxon>Bacteria</taxon>
        <taxon>Bacillati</taxon>
        <taxon>Cyanobacteriota</taxon>
        <taxon>Adonisia</taxon>
        <taxon>Adonisia turfae</taxon>
    </lineage>
</organism>
<name>A0A6M0SH35_9CYAN</name>
<proteinExistence type="predicted"/>
<dbReference type="InterPro" id="IPR025246">
    <property type="entry name" value="IS30-like_HTH"/>
</dbReference>
<dbReference type="Gene3D" id="1.10.10.60">
    <property type="entry name" value="Homeodomain-like"/>
    <property type="match status" value="1"/>
</dbReference>
<evidence type="ECO:0000259" key="1">
    <source>
        <dbReference type="Pfam" id="PF13936"/>
    </source>
</evidence>
<evidence type="ECO:0000313" key="2">
    <source>
        <dbReference type="EMBL" id="NEZ67805.1"/>
    </source>
</evidence>
<accession>A0A6M0SH35</accession>
<reference evidence="2 3" key="1">
    <citation type="journal article" date="2020" name="Microb. Ecol.">
        <title>Ecogenomics of the Marine Benthic Filamentous Cyanobacterium Adonisia.</title>
        <authorList>
            <person name="Walter J.M."/>
            <person name="Coutinho F.H."/>
            <person name="Leomil L."/>
            <person name="Hargreaves P.I."/>
            <person name="Campeao M.E."/>
            <person name="Vieira V.V."/>
            <person name="Silva B.S."/>
            <person name="Fistarol G.O."/>
            <person name="Salomon P.S."/>
            <person name="Sawabe T."/>
            <person name="Mino S."/>
            <person name="Hosokawa M."/>
            <person name="Miyashita H."/>
            <person name="Maruyama F."/>
            <person name="van Verk M.C."/>
            <person name="Dutilh B.E."/>
            <person name="Thompson C.C."/>
            <person name="Thompson F.L."/>
        </authorList>
    </citation>
    <scope>NUCLEOTIDE SEQUENCE [LARGE SCALE GENOMIC DNA]</scope>
    <source>
        <strain evidence="2 3">CCMR0082</strain>
    </source>
</reference>
<dbReference type="Pfam" id="PF13936">
    <property type="entry name" value="HTH_38"/>
    <property type="match status" value="1"/>
</dbReference>
<dbReference type="AlphaFoldDB" id="A0A6M0SH35"/>
<gene>
    <name evidence="2" type="ORF">D0962_34475</name>
</gene>
<evidence type="ECO:0000313" key="3">
    <source>
        <dbReference type="Proteomes" id="UP000473574"/>
    </source>
</evidence>
<sequence>MPSRLGSVQDLRNNYHWISCKYPKLGLAELQDVLNKLQSGELLPPEPVSIDDFREASPLTKSKLSREEIKRLHESGKSLRQIAKMAGISHQGVAYHLD</sequence>
<feature type="domain" description="Transposase IS30-like HTH" evidence="1">
    <location>
        <begin position="66"/>
        <end position="97"/>
    </location>
</feature>
<dbReference type="Proteomes" id="UP000473574">
    <property type="component" value="Unassembled WGS sequence"/>
</dbReference>
<comment type="caution">
    <text evidence="2">The sequence shown here is derived from an EMBL/GenBank/DDBJ whole genome shotgun (WGS) entry which is preliminary data.</text>
</comment>
<protein>
    <recommendedName>
        <fullName evidence="1">Transposase IS30-like HTH domain-containing protein</fullName>
    </recommendedName>
</protein>
<dbReference type="EMBL" id="QZCE01000002">
    <property type="protein sequence ID" value="NEZ67805.1"/>
    <property type="molecule type" value="Genomic_DNA"/>
</dbReference>